<organism evidence="8 9">
    <name type="scientific">Leptospira semungkisensis</name>
    <dbReference type="NCBI Taxonomy" id="2484985"/>
    <lineage>
        <taxon>Bacteria</taxon>
        <taxon>Pseudomonadati</taxon>
        <taxon>Spirochaetota</taxon>
        <taxon>Spirochaetia</taxon>
        <taxon>Leptospirales</taxon>
        <taxon>Leptospiraceae</taxon>
        <taxon>Leptospira</taxon>
    </lineage>
</organism>
<dbReference type="PANTHER" id="PTHR13887">
    <property type="entry name" value="GLUTATHIONE S-TRANSFERASE KAPPA"/>
    <property type="match status" value="1"/>
</dbReference>
<comment type="similarity">
    <text evidence="1">Belongs to the thioredoxin family. DsbA subfamily.</text>
</comment>
<keyword evidence="4" id="KW-1015">Disulfide bond</keyword>
<evidence type="ECO:0000256" key="5">
    <source>
        <dbReference type="ARBA" id="ARBA00023284"/>
    </source>
</evidence>
<dbReference type="PANTHER" id="PTHR13887:SF14">
    <property type="entry name" value="DISULFIDE BOND FORMATION PROTEIN D"/>
    <property type="match status" value="1"/>
</dbReference>
<evidence type="ECO:0000256" key="3">
    <source>
        <dbReference type="ARBA" id="ARBA00023002"/>
    </source>
</evidence>
<dbReference type="SUPFAM" id="SSF52833">
    <property type="entry name" value="Thioredoxin-like"/>
    <property type="match status" value="1"/>
</dbReference>
<name>A0A4R9G9G0_9LEPT</name>
<sequence>MKLPKRVILATSLLLFASFGQNIAENSPKKQEDPVSNIFVQVNGKTFTILDVEKEMSQEYSDFVQDTNDRIFQLLETLGVRKMLILEAKEKQLTLQEYSNQIHSSAKIPSENELKDLYQQLKNDGQISDTFEKTRPQLLDYLVTVNQENVMRDEINRLKKKYKYVAKRPNILKEADILGEPTRGGKNAKITIVEFSDFECPFCLKSQAINREIRKKYGDKIKWVFKDFPLSFHSRAMGAHIAANCVYRQNQEKYWTYFDMLFADVRPQEILTPAWLEQKAKDLKLDMNAYKACLKDESIQKEIEEDITEAARLGIKGTPTFIINGRMMEGAQPAEVFESYFDSLND</sequence>
<dbReference type="InterPro" id="IPR012336">
    <property type="entry name" value="Thioredoxin-like_fold"/>
</dbReference>
<evidence type="ECO:0000313" key="9">
    <source>
        <dbReference type="Proteomes" id="UP000297453"/>
    </source>
</evidence>
<evidence type="ECO:0000259" key="7">
    <source>
        <dbReference type="PROSITE" id="PS51352"/>
    </source>
</evidence>
<dbReference type="RefSeq" id="WP_135585472.1">
    <property type="nucleotide sequence ID" value="NZ_RQEP01000005.1"/>
</dbReference>
<dbReference type="Proteomes" id="UP000297453">
    <property type="component" value="Unassembled WGS sequence"/>
</dbReference>
<gene>
    <name evidence="8" type="ORF">EHO59_05335</name>
</gene>
<keyword evidence="9" id="KW-1185">Reference proteome</keyword>
<dbReference type="EMBL" id="RQEP01000005">
    <property type="protein sequence ID" value="TGK07527.1"/>
    <property type="molecule type" value="Genomic_DNA"/>
</dbReference>
<evidence type="ECO:0000256" key="1">
    <source>
        <dbReference type="ARBA" id="ARBA00005791"/>
    </source>
</evidence>
<dbReference type="InterPro" id="IPR036249">
    <property type="entry name" value="Thioredoxin-like_sf"/>
</dbReference>
<keyword evidence="5" id="KW-0676">Redox-active center</keyword>
<dbReference type="PROSITE" id="PS51352">
    <property type="entry name" value="THIOREDOXIN_2"/>
    <property type="match status" value="1"/>
</dbReference>
<dbReference type="AlphaFoldDB" id="A0A4R9G9G0"/>
<evidence type="ECO:0000313" key="8">
    <source>
        <dbReference type="EMBL" id="TGK07527.1"/>
    </source>
</evidence>
<accession>A0A4R9G9G0</accession>
<evidence type="ECO:0000256" key="6">
    <source>
        <dbReference type="SAM" id="SignalP"/>
    </source>
</evidence>
<dbReference type="GO" id="GO:0016491">
    <property type="term" value="F:oxidoreductase activity"/>
    <property type="evidence" value="ECO:0007669"/>
    <property type="project" value="UniProtKB-KW"/>
</dbReference>
<proteinExistence type="inferred from homology"/>
<keyword evidence="3" id="KW-0560">Oxidoreductase</keyword>
<reference evidence="8" key="1">
    <citation type="journal article" date="2019" name="PLoS Negl. Trop. Dis.">
        <title>Revisiting the worldwide diversity of Leptospira species in the environment.</title>
        <authorList>
            <person name="Vincent A.T."/>
            <person name="Schiettekatte O."/>
            <person name="Bourhy P."/>
            <person name="Veyrier F.J."/>
            <person name="Picardeau M."/>
        </authorList>
    </citation>
    <scope>NUCLEOTIDE SEQUENCE [LARGE SCALE GENOMIC DNA]</scope>
    <source>
        <strain evidence="8">SSS9</strain>
    </source>
</reference>
<evidence type="ECO:0000256" key="4">
    <source>
        <dbReference type="ARBA" id="ARBA00023157"/>
    </source>
</evidence>
<protein>
    <recommendedName>
        <fullName evidence="7">Thioredoxin domain-containing protein</fullName>
    </recommendedName>
</protein>
<evidence type="ECO:0000256" key="2">
    <source>
        <dbReference type="ARBA" id="ARBA00022729"/>
    </source>
</evidence>
<feature type="signal peptide" evidence="6">
    <location>
        <begin position="1"/>
        <end position="24"/>
    </location>
</feature>
<dbReference type="Pfam" id="PF13462">
    <property type="entry name" value="Thioredoxin_4"/>
    <property type="match status" value="1"/>
</dbReference>
<dbReference type="Gene3D" id="3.40.30.10">
    <property type="entry name" value="Glutaredoxin"/>
    <property type="match status" value="1"/>
</dbReference>
<dbReference type="InterPro" id="IPR013766">
    <property type="entry name" value="Thioredoxin_domain"/>
</dbReference>
<keyword evidence="2 6" id="KW-0732">Signal</keyword>
<feature type="domain" description="Thioredoxin" evidence="7">
    <location>
        <begin position="169"/>
        <end position="346"/>
    </location>
</feature>
<feature type="chain" id="PRO_5020488085" description="Thioredoxin domain-containing protein" evidence="6">
    <location>
        <begin position="25"/>
        <end position="346"/>
    </location>
</feature>
<dbReference type="OrthoDB" id="117402at2"/>
<comment type="caution">
    <text evidence="8">The sequence shown here is derived from an EMBL/GenBank/DDBJ whole genome shotgun (WGS) entry which is preliminary data.</text>
</comment>